<feature type="transmembrane region" description="Helical" evidence="6">
    <location>
        <begin position="144"/>
        <end position="167"/>
    </location>
</feature>
<feature type="transmembrane region" description="Helical" evidence="6">
    <location>
        <begin position="257"/>
        <end position="278"/>
    </location>
</feature>
<feature type="transmembrane region" description="Helical" evidence="6">
    <location>
        <begin position="285"/>
        <end position="304"/>
    </location>
</feature>
<dbReference type="SUPFAM" id="SSF103473">
    <property type="entry name" value="MFS general substrate transporter"/>
    <property type="match status" value="1"/>
</dbReference>
<feature type="transmembrane region" description="Helical" evidence="6">
    <location>
        <begin position="173"/>
        <end position="193"/>
    </location>
</feature>
<feature type="transmembrane region" description="Helical" evidence="6">
    <location>
        <begin position="310"/>
        <end position="334"/>
    </location>
</feature>
<keyword evidence="4 6" id="KW-1133">Transmembrane helix</keyword>
<feature type="transmembrane region" description="Helical" evidence="6">
    <location>
        <begin position="80"/>
        <end position="101"/>
    </location>
</feature>
<dbReference type="InterPro" id="IPR020846">
    <property type="entry name" value="MFS_dom"/>
</dbReference>
<evidence type="ECO:0000259" key="7">
    <source>
        <dbReference type="PROSITE" id="PS50850"/>
    </source>
</evidence>
<feature type="domain" description="Major facilitator superfamily (MFS) profile" evidence="7">
    <location>
        <begin position="15"/>
        <end position="399"/>
    </location>
</feature>
<comment type="subcellular location">
    <subcellularLocation>
        <location evidence="1">Cell membrane</location>
        <topology evidence="1">Multi-pass membrane protein</topology>
    </subcellularLocation>
</comment>
<feature type="transmembrane region" description="Helical" evidence="6">
    <location>
        <begin position="20"/>
        <end position="41"/>
    </location>
</feature>
<dbReference type="InterPro" id="IPR011701">
    <property type="entry name" value="MFS"/>
</dbReference>
<comment type="caution">
    <text evidence="8">The sequence shown here is derived from an EMBL/GenBank/DDBJ whole genome shotgun (WGS) entry which is preliminary data.</text>
</comment>
<organism evidence="8 9">
    <name type="scientific">Leclercia tamurae</name>
    <dbReference type="NCBI Taxonomy" id="2926467"/>
    <lineage>
        <taxon>Bacteria</taxon>
        <taxon>Pseudomonadati</taxon>
        <taxon>Pseudomonadota</taxon>
        <taxon>Gammaproteobacteria</taxon>
        <taxon>Enterobacterales</taxon>
        <taxon>Enterobacteriaceae</taxon>
        <taxon>Leclercia</taxon>
    </lineage>
</organism>
<proteinExistence type="predicted"/>
<evidence type="ECO:0000313" key="9">
    <source>
        <dbReference type="Proteomes" id="UP001062027"/>
    </source>
</evidence>
<reference evidence="8" key="1">
    <citation type="submission" date="2022-05" db="EMBL/GenBank/DDBJ databases">
        <title>Description of a novel species of Leclercia; Leclercia tamurae and the Proposal for a Novel Genus Silvania gen. nov. Containing Two Novel Species Silvania hatchlandensis sp. nov. and Silvania confinis sp. nov. Isolated from the Rhizosphere of Oak.</title>
        <authorList>
            <person name="Maddock D.W."/>
            <person name="Brady C.L."/>
            <person name="Denman S."/>
            <person name="Arnold D."/>
        </authorList>
    </citation>
    <scope>NUCLEOTIDE SEQUENCE</scope>
    <source>
        <strain evidence="8">H6S3</strain>
    </source>
</reference>
<evidence type="ECO:0000256" key="5">
    <source>
        <dbReference type="ARBA" id="ARBA00023136"/>
    </source>
</evidence>
<name>A0ABT2R825_9ENTR</name>
<keyword evidence="5 6" id="KW-0472">Membrane</keyword>
<dbReference type="PANTHER" id="PTHR23513:SF11">
    <property type="entry name" value="STAPHYLOFERRIN A TRANSPORTER"/>
    <property type="match status" value="1"/>
</dbReference>
<dbReference type="PANTHER" id="PTHR23513">
    <property type="entry name" value="INTEGRAL MEMBRANE EFFLUX PROTEIN-RELATED"/>
    <property type="match status" value="1"/>
</dbReference>
<dbReference type="PROSITE" id="PS50850">
    <property type="entry name" value="MFS"/>
    <property type="match status" value="1"/>
</dbReference>
<protein>
    <submittedName>
        <fullName evidence="8">MFS transporter</fullName>
    </submittedName>
</protein>
<accession>A0ABT2R825</accession>
<dbReference type="Gene3D" id="1.20.1250.20">
    <property type="entry name" value="MFS general substrate transporter like domains"/>
    <property type="match status" value="1"/>
</dbReference>
<evidence type="ECO:0000256" key="1">
    <source>
        <dbReference type="ARBA" id="ARBA00004651"/>
    </source>
</evidence>
<dbReference type="Proteomes" id="UP001062027">
    <property type="component" value="Unassembled WGS sequence"/>
</dbReference>
<keyword evidence="3 6" id="KW-0812">Transmembrane</keyword>
<feature type="transmembrane region" description="Helical" evidence="6">
    <location>
        <begin position="53"/>
        <end position="73"/>
    </location>
</feature>
<evidence type="ECO:0000256" key="3">
    <source>
        <dbReference type="ARBA" id="ARBA00022692"/>
    </source>
</evidence>
<dbReference type="Pfam" id="PF07690">
    <property type="entry name" value="MFS_1"/>
    <property type="match status" value="1"/>
</dbReference>
<evidence type="ECO:0000256" key="2">
    <source>
        <dbReference type="ARBA" id="ARBA00022475"/>
    </source>
</evidence>
<feature type="transmembrane region" description="Helical" evidence="6">
    <location>
        <begin position="107"/>
        <end position="132"/>
    </location>
</feature>
<keyword evidence="2" id="KW-1003">Cell membrane</keyword>
<gene>
    <name evidence="8" type="ORF">M8318_05055</name>
</gene>
<evidence type="ECO:0000313" key="8">
    <source>
        <dbReference type="EMBL" id="MCU6677035.1"/>
    </source>
</evidence>
<evidence type="ECO:0000256" key="4">
    <source>
        <dbReference type="ARBA" id="ARBA00022989"/>
    </source>
</evidence>
<keyword evidence="9" id="KW-1185">Reference proteome</keyword>
<feature type="transmembrane region" description="Helical" evidence="6">
    <location>
        <begin position="346"/>
        <end position="370"/>
    </location>
</feature>
<evidence type="ECO:0000256" key="6">
    <source>
        <dbReference type="SAM" id="Phobius"/>
    </source>
</evidence>
<dbReference type="CDD" id="cd06173">
    <property type="entry name" value="MFS_MefA_like"/>
    <property type="match status" value="1"/>
</dbReference>
<sequence>MKTDHKNRCAFHFSAFRNLFAARFLTVLGNGIAPIALAFAVLDIGGSVSDLGIVVASRSVFNVLFLLLGGVLADRYSRSLVLVSSSLVAAGSQAMVAWSVLDGSATVFGLALLGALNGAAAGIALPASSALIPQTVPAQKLREANAFLQAGIYGGTVIGASLGGILISYVGPGWGLAIDALGFAAAAPLYSLIRVTRLDAGTPQSNILQDLKEGWKEFASRAWVWAIVVQFTIINAAFSGVMMVLGPVIADASFGRAHWGMIIASQSVGLIVGSSLALRWRPRRDLFIGVMLMSFCALPIFMLSQLASTSWLIAAFFMAGVTFGLFGVAWAQSLQTHIPPEKLARVYAYDAVGSFVAIPVGELIAGPLAIQYGTSNVLLVSAVAVVIATAGACLVPAIRRLESGSQVTSRTIAPENHP</sequence>
<dbReference type="EMBL" id="JAMHKS010000066">
    <property type="protein sequence ID" value="MCU6677035.1"/>
    <property type="molecule type" value="Genomic_DNA"/>
</dbReference>
<feature type="transmembrane region" description="Helical" evidence="6">
    <location>
        <begin position="376"/>
        <end position="398"/>
    </location>
</feature>
<feature type="transmembrane region" description="Helical" evidence="6">
    <location>
        <begin position="222"/>
        <end position="245"/>
    </location>
</feature>
<dbReference type="RefSeq" id="WP_262661199.1">
    <property type="nucleotide sequence ID" value="NZ_JAMHKS010000066.1"/>
</dbReference>
<dbReference type="InterPro" id="IPR036259">
    <property type="entry name" value="MFS_trans_sf"/>
</dbReference>